<protein>
    <submittedName>
        <fullName evidence="1">Uncharacterized protein</fullName>
    </submittedName>
</protein>
<organism evidence="1 2">
    <name type="scientific">Fusobacterium ulcerans 12-1B</name>
    <dbReference type="NCBI Taxonomy" id="457404"/>
    <lineage>
        <taxon>Bacteria</taxon>
        <taxon>Fusobacteriati</taxon>
        <taxon>Fusobacteriota</taxon>
        <taxon>Fusobacteriia</taxon>
        <taxon>Fusobacteriales</taxon>
        <taxon>Fusobacteriaceae</taxon>
        <taxon>Fusobacterium</taxon>
    </lineage>
</organism>
<dbReference type="BioCyc" id="FSP457404-HMP:GTSQ-3574-MONOMER"/>
<dbReference type="HOGENOM" id="CLU_3234028_0_0_0"/>
<sequence length="43" mass="5019">MTYFGMKVKNGKIYVVIKLDNGKIINGEFETDKDYKDFLKKVS</sequence>
<dbReference type="RefSeq" id="WP_008699480.1">
    <property type="nucleotide sequence ID" value="NZ_KE161012.1"/>
</dbReference>
<dbReference type="AlphaFoldDB" id="H1PYM6"/>
<reference evidence="1 2" key="1">
    <citation type="submission" date="2012-07" db="EMBL/GenBank/DDBJ databases">
        <title>The Genome Sequence of Fusobacterium ulcerans 12_1B.</title>
        <authorList>
            <consortium name="The Broad Institute Genome Sequencing Platform"/>
            <person name="Earl A."/>
            <person name="Ward D."/>
            <person name="Feldgarden M."/>
            <person name="Gevers D."/>
            <person name="Strauss J."/>
            <person name="Ambrose C.E."/>
            <person name="Allen-Vercoe E."/>
            <person name="Walker B."/>
            <person name="Young S.K."/>
            <person name="Zeng Q."/>
            <person name="Gargeya S."/>
            <person name="Fitzgerald M."/>
            <person name="Haas B."/>
            <person name="Abouelleil A."/>
            <person name="Alvarado L."/>
            <person name="Arachchi H.M."/>
            <person name="Berlin A.M."/>
            <person name="Chapman S.B."/>
            <person name="Goldberg J."/>
            <person name="Griggs A."/>
            <person name="Gujja S."/>
            <person name="Hansen M."/>
            <person name="Howarth C."/>
            <person name="Imamovic A."/>
            <person name="Larimer J."/>
            <person name="McCowen C."/>
            <person name="Montmayeur A."/>
            <person name="Murphy C."/>
            <person name="Neiman D."/>
            <person name="Pearson M."/>
            <person name="Priest M."/>
            <person name="Roberts A."/>
            <person name="Saif S."/>
            <person name="Shea T."/>
            <person name="Sisk P."/>
            <person name="Sykes S."/>
            <person name="Wortman J."/>
            <person name="Nusbaum C."/>
            <person name="Birren B."/>
        </authorList>
    </citation>
    <scope>NUCLEOTIDE SEQUENCE [LARGE SCALE GENOMIC DNA]</scope>
    <source>
        <strain evidence="1 2">12_1B</strain>
    </source>
</reference>
<evidence type="ECO:0000313" key="1">
    <source>
        <dbReference type="EMBL" id="EHO77215.1"/>
    </source>
</evidence>
<accession>H1PYM6</accession>
<dbReference type="EMBL" id="AGWJ02000035">
    <property type="protein sequence ID" value="EHO77215.1"/>
    <property type="molecule type" value="Genomic_DNA"/>
</dbReference>
<dbReference type="Proteomes" id="UP000003233">
    <property type="component" value="Unassembled WGS sequence"/>
</dbReference>
<keyword evidence="2" id="KW-1185">Reference proteome</keyword>
<name>H1PYM6_9FUSO</name>
<proteinExistence type="predicted"/>
<comment type="caution">
    <text evidence="1">The sequence shown here is derived from an EMBL/GenBank/DDBJ whole genome shotgun (WGS) entry which is preliminary data.</text>
</comment>
<evidence type="ECO:0000313" key="2">
    <source>
        <dbReference type="Proteomes" id="UP000003233"/>
    </source>
</evidence>
<gene>
    <name evidence="1" type="ORF">HMPREF0402_03519</name>
</gene>
<dbReference type="PATRIC" id="fig|457404.5.peg.3506"/>